<dbReference type="Gene3D" id="1.10.510.10">
    <property type="entry name" value="Transferase(Phosphotransferase) domain 1"/>
    <property type="match status" value="1"/>
</dbReference>
<evidence type="ECO:0000256" key="9">
    <source>
        <dbReference type="PROSITE-ProRule" id="PRU10141"/>
    </source>
</evidence>
<dbReference type="OrthoDB" id="616195at2759"/>
<dbReference type="GeneID" id="123144427"/>
<dbReference type="Gene3D" id="3.30.200.20">
    <property type="entry name" value="Phosphorylase Kinase, domain 1"/>
    <property type="match status" value="1"/>
</dbReference>
<dbReference type="Gramene" id="TraesCS1B03G1081700.1">
    <property type="protein sequence ID" value="TraesCS1B03G1081700.1.CDS1"/>
    <property type="gene ID" value="TraesCS1B03G1081700"/>
</dbReference>
<evidence type="ECO:0000256" key="8">
    <source>
        <dbReference type="ARBA" id="ARBA00049280"/>
    </source>
</evidence>
<dbReference type="AlphaFoldDB" id="A0A3B5Z4F4"/>
<dbReference type="SMART" id="SM00220">
    <property type="entry name" value="S_TKc"/>
    <property type="match status" value="1"/>
</dbReference>
<dbReference type="GO" id="GO:0005524">
    <property type="term" value="F:ATP binding"/>
    <property type="evidence" value="ECO:0007669"/>
    <property type="project" value="UniProtKB-UniRule"/>
</dbReference>
<accession>A0A3B5Z4F4</accession>
<dbReference type="Gramene" id="TraesCS1B02G401500.1">
    <property type="protein sequence ID" value="TraesCS1B02G401500.1.cds1"/>
    <property type="gene ID" value="TraesCS1B02G401500"/>
</dbReference>
<dbReference type="PANTHER" id="PTHR24056:SF329">
    <property type="entry name" value="PROTEIN KINASE DOMAIN-CONTAINING PROTEIN"/>
    <property type="match status" value="1"/>
</dbReference>
<dbReference type="SUPFAM" id="SSF56112">
    <property type="entry name" value="Protein kinase-like (PK-like)"/>
    <property type="match status" value="1"/>
</dbReference>
<dbReference type="GO" id="GO:0008353">
    <property type="term" value="F:RNA polymerase II CTD heptapeptide repeat kinase activity"/>
    <property type="evidence" value="ECO:0007669"/>
    <property type="project" value="UniProtKB-EC"/>
</dbReference>
<dbReference type="InterPro" id="IPR000719">
    <property type="entry name" value="Prot_kinase_dom"/>
</dbReference>
<evidence type="ECO:0000259" key="12">
    <source>
        <dbReference type="PROSITE" id="PS50011"/>
    </source>
</evidence>
<evidence type="ECO:0000256" key="6">
    <source>
        <dbReference type="ARBA" id="ARBA00022777"/>
    </source>
</evidence>
<evidence type="ECO:0000256" key="2">
    <source>
        <dbReference type="ARBA" id="ARBA00012409"/>
    </source>
</evidence>
<dbReference type="SMR" id="A0A3B5Z4F4"/>
<gene>
    <name evidence="13" type="primary">LOC123144427</name>
</gene>
<evidence type="ECO:0000256" key="11">
    <source>
        <dbReference type="SAM" id="MobiDB-lite"/>
    </source>
</evidence>
<evidence type="ECO:0000256" key="10">
    <source>
        <dbReference type="RuleBase" id="RU000304"/>
    </source>
</evidence>
<dbReference type="PROSITE" id="PS50011">
    <property type="entry name" value="PROTEIN_KINASE_DOM"/>
    <property type="match status" value="1"/>
</dbReference>
<dbReference type="PANTHER" id="PTHR24056">
    <property type="entry name" value="CELL DIVISION PROTEIN KINASE"/>
    <property type="match status" value="1"/>
</dbReference>
<keyword evidence="7 9" id="KW-0067">ATP-binding</keyword>
<reference evidence="13" key="1">
    <citation type="submission" date="2018-08" db="EMBL/GenBank/DDBJ databases">
        <authorList>
            <person name="Rossello M."/>
        </authorList>
    </citation>
    <scope>NUCLEOTIDE SEQUENCE [LARGE SCALE GENOMIC DNA]</scope>
    <source>
        <strain evidence="13">cv. Chinese Spring</strain>
    </source>
</reference>
<comment type="catalytic activity">
    <reaction evidence="8">
        <text>[DNA-directed RNA polymerase] + ATP = phospho-[DNA-directed RNA polymerase] + ADP + H(+)</text>
        <dbReference type="Rhea" id="RHEA:10216"/>
        <dbReference type="Rhea" id="RHEA-COMP:11321"/>
        <dbReference type="Rhea" id="RHEA-COMP:11322"/>
        <dbReference type="ChEBI" id="CHEBI:15378"/>
        <dbReference type="ChEBI" id="CHEBI:30616"/>
        <dbReference type="ChEBI" id="CHEBI:43176"/>
        <dbReference type="ChEBI" id="CHEBI:68546"/>
        <dbReference type="ChEBI" id="CHEBI:456216"/>
        <dbReference type="EC" id="2.7.11.23"/>
    </reaction>
</comment>
<dbReference type="Pfam" id="PF00069">
    <property type="entry name" value="Pkinase"/>
    <property type="match status" value="1"/>
</dbReference>
<dbReference type="Gramene" id="TraesARI1B03G00379550.1">
    <property type="protein sequence ID" value="TraesARI1B03G00379550.1.CDS1"/>
    <property type="gene ID" value="TraesARI1B03G00379550"/>
</dbReference>
<keyword evidence="3" id="KW-0597">Phosphoprotein</keyword>
<dbReference type="InterPro" id="IPR008271">
    <property type="entry name" value="Ser/Thr_kinase_AS"/>
</dbReference>
<dbReference type="PaxDb" id="4565-Traes_1BL_290174850.1"/>
<dbReference type="Gramene" id="TraesNOR1B03G00379720.1">
    <property type="protein sequence ID" value="TraesNOR1B03G00379720.1.CDS1"/>
    <property type="gene ID" value="TraesNOR1B03G00379720"/>
</dbReference>
<evidence type="ECO:0000256" key="3">
    <source>
        <dbReference type="ARBA" id="ARBA00022553"/>
    </source>
</evidence>
<dbReference type="GO" id="GO:0005634">
    <property type="term" value="C:nucleus"/>
    <property type="evidence" value="ECO:0000318"/>
    <property type="project" value="GO_Central"/>
</dbReference>
<keyword evidence="14" id="KW-1185">Reference proteome</keyword>
<dbReference type="InterPro" id="IPR050108">
    <property type="entry name" value="CDK"/>
</dbReference>
<dbReference type="InterPro" id="IPR017441">
    <property type="entry name" value="Protein_kinase_ATP_BS"/>
</dbReference>
<dbReference type="GO" id="GO:0004674">
    <property type="term" value="F:protein serine/threonine kinase activity"/>
    <property type="evidence" value="ECO:0000318"/>
    <property type="project" value="GO_Central"/>
</dbReference>
<feature type="binding site" evidence="9">
    <location>
        <position position="78"/>
    </location>
    <ligand>
        <name>ATP</name>
        <dbReference type="ChEBI" id="CHEBI:30616"/>
    </ligand>
</feature>
<keyword evidence="4" id="KW-0808">Transferase</keyword>
<keyword evidence="5 9" id="KW-0547">Nucleotide-binding</keyword>
<feature type="compositionally biased region" description="Polar residues" evidence="11">
    <location>
        <begin position="35"/>
        <end position="46"/>
    </location>
</feature>
<evidence type="ECO:0000256" key="7">
    <source>
        <dbReference type="ARBA" id="ARBA00022840"/>
    </source>
</evidence>
<evidence type="ECO:0000313" key="13">
    <source>
        <dbReference type="EnsemblPlants" id="TraesCS1B02G401500.1.cds1"/>
    </source>
</evidence>
<name>A0A3B5Z4F4_WHEAT</name>
<dbReference type="InterPro" id="IPR011009">
    <property type="entry name" value="Kinase-like_dom_sf"/>
</dbReference>
<feature type="region of interest" description="Disordered" evidence="11">
    <location>
        <begin position="26"/>
        <end position="47"/>
    </location>
</feature>
<dbReference type="RefSeq" id="XP_044419503.1">
    <property type="nucleotide sequence ID" value="XM_044563568.1"/>
</dbReference>
<sequence length="354" mass="38837">MGWSTSTPPGVGVGVATLDHAVTATPATRKHQGAAATSNDSNSPTASRYHRLEVLGAGTFGVVYRARDRRTGEIVAMKCLRTNGAQCRDVDRYLSDFASEVSALEACSGHPSIVRPRASGHLSGEAFLAMEFVGPTLRHVMKHVRFGRRHTELEVRLLMRQLLAGERRMNRLGLMHRDLKPENVLVDGHGNLKICDLGLSCSMADEPPYSNPVGTKGYRAPELLLGCTDYDECIDSWALGVMMAELLAGKHPFHGRLDTEHLSEILDLLGTADIKEWSGYDGRRLPGGCQPESFLRNKFPCPTEASIKGPPTLSKAGFEVLSGLLRCNPEKRLTAEQALKHRWFKEANPRATRS</sequence>
<evidence type="ECO:0000256" key="1">
    <source>
        <dbReference type="ARBA" id="ARBA00006485"/>
    </source>
</evidence>
<keyword evidence="10" id="KW-0723">Serine/threonine-protein kinase</keyword>
<dbReference type="FunFam" id="1.10.510.10:FF:000729">
    <property type="entry name" value="Putative cyclin-dependent kinase F-2"/>
    <property type="match status" value="1"/>
</dbReference>
<reference evidence="13" key="2">
    <citation type="submission" date="2018-10" db="UniProtKB">
        <authorList>
            <consortium name="EnsemblPlants"/>
        </authorList>
    </citation>
    <scope>IDENTIFICATION</scope>
</reference>
<evidence type="ECO:0000313" key="14">
    <source>
        <dbReference type="Proteomes" id="UP000019116"/>
    </source>
</evidence>
<organism evidence="13">
    <name type="scientific">Triticum aestivum</name>
    <name type="common">Wheat</name>
    <dbReference type="NCBI Taxonomy" id="4565"/>
    <lineage>
        <taxon>Eukaryota</taxon>
        <taxon>Viridiplantae</taxon>
        <taxon>Streptophyta</taxon>
        <taxon>Embryophyta</taxon>
        <taxon>Tracheophyta</taxon>
        <taxon>Spermatophyta</taxon>
        <taxon>Magnoliopsida</taxon>
        <taxon>Liliopsida</taxon>
        <taxon>Poales</taxon>
        <taxon>Poaceae</taxon>
        <taxon>BOP clade</taxon>
        <taxon>Pooideae</taxon>
        <taxon>Triticodae</taxon>
        <taxon>Triticeae</taxon>
        <taxon>Triticinae</taxon>
        <taxon>Triticum</taxon>
    </lineage>
</organism>
<dbReference type="EnsemblPlants" id="TraesCS1B02G401500.1">
    <property type="protein sequence ID" value="TraesCS1B02G401500.1.cds1"/>
    <property type="gene ID" value="TraesCS1B02G401500"/>
</dbReference>
<dbReference type="PROSITE" id="PS00107">
    <property type="entry name" value="PROTEIN_KINASE_ATP"/>
    <property type="match status" value="1"/>
</dbReference>
<dbReference type="Proteomes" id="UP000019116">
    <property type="component" value="Chromosome 1B"/>
</dbReference>
<evidence type="ECO:0000256" key="5">
    <source>
        <dbReference type="ARBA" id="ARBA00022741"/>
    </source>
</evidence>
<proteinExistence type="inferred from homology"/>
<dbReference type="EC" id="2.7.11.23" evidence="2"/>
<protein>
    <recommendedName>
        <fullName evidence="2">[RNA-polymerase]-subunit kinase</fullName>
        <ecNumber evidence="2">2.7.11.23</ecNumber>
    </recommendedName>
</protein>
<comment type="similarity">
    <text evidence="1">Belongs to the protein kinase superfamily. CMGC Ser/Thr protein kinase family. CDC2/CDKX subfamily.</text>
</comment>
<dbReference type="PROSITE" id="PS00108">
    <property type="entry name" value="PROTEIN_KINASE_ST"/>
    <property type="match status" value="1"/>
</dbReference>
<feature type="domain" description="Protein kinase" evidence="12">
    <location>
        <begin position="49"/>
        <end position="344"/>
    </location>
</feature>
<evidence type="ECO:0000256" key="4">
    <source>
        <dbReference type="ARBA" id="ARBA00022679"/>
    </source>
</evidence>
<dbReference type="Gramene" id="TraesSTA1B03G00374640.1">
    <property type="protein sequence ID" value="TraesSTA1B03G00374640.1.CDS1"/>
    <property type="gene ID" value="TraesSTA1B03G00374640"/>
</dbReference>
<dbReference type="STRING" id="4565.A0A3B5Z4F4"/>
<keyword evidence="6" id="KW-0418">Kinase</keyword>
<dbReference type="OMA" id="DECIDSW"/>